<dbReference type="InterPro" id="IPR006103">
    <property type="entry name" value="Glyco_hydro_2_cat"/>
</dbReference>
<dbReference type="Gene3D" id="2.60.120.260">
    <property type="entry name" value="Galactose-binding domain-like"/>
    <property type="match status" value="1"/>
</dbReference>
<evidence type="ECO:0000313" key="5">
    <source>
        <dbReference type="Proteomes" id="UP001642464"/>
    </source>
</evidence>
<accession>A0ABP0IZZ7</accession>
<feature type="signal peptide" evidence="1">
    <location>
        <begin position="1"/>
        <end position="15"/>
    </location>
</feature>
<feature type="domain" description="Glycoside hydrolase family 2 catalytic" evidence="2">
    <location>
        <begin position="345"/>
        <end position="609"/>
    </location>
</feature>
<keyword evidence="1" id="KW-0732">Signal</keyword>
<sequence>MLLGVLLGAWSVAAGTRWSESEPLSYPHYLGRKVYVLNGTWDFAFLGDVVLEEVEESKLGDDLWEEVAVPDAFDLRPDRSDCTCFADAERCRRCCDRALGHRGATECWGDVRRLEQVWIYEENPQAPFDACCGVHPLRTQRGVALYRTALDARPHTAGLLHFGACTLRCIVKVDGQVLAEHAGLSPFWVELEASERVQREVLVLVDNRFGETHPVHQAKYDWYQAGGLIRPVQFHQLASEELLYISSVHVYPRSLSTVDVLLELSEPAAPAGLSYRYRWDEAPSCAGTEAWEQMEHELKDLPVPGGQAWSPESPSLHRLTVAMLSPTHLVLDCVVVRFGLRTVTTKGQEVHVNGRAMKLLGFNRHDLTDSPVLAYEQLVADVQILLSLGANFVRGAHYAQDARFLDLCDVHGLLVWEEVLGWQNTVEDFHNPTFVMQSLRMAKEMAVASVNHPSVIFFGFFNEGESFDDSEATRTIYHAMASQLRRHSGHTRLIGYGSNHPGKDRQLEAVDVHAFHLYLAWYPTTQPADPQEVEGIPDVWEHVQQWSTHVDAQKPMLITEAGAGGLFGFRGPVEQKWTEEYQALLLKTHLEAVINNPGIAGISLWQFADIPIDRAVSNEQHRPRGLNNKGVLGMYRHTKLAAAVVAQLLRGLHGEELRLPT</sequence>
<evidence type="ECO:0000313" key="4">
    <source>
        <dbReference type="EMBL" id="CAK9007672.1"/>
    </source>
</evidence>
<feature type="chain" id="PRO_5045029134" evidence="1">
    <location>
        <begin position="16"/>
        <end position="661"/>
    </location>
</feature>
<name>A0ABP0IZZ7_9DINO</name>
<dbReference type="InterPro" id="IPR017853">
    <property type="entry name" value="GH"/>
</dbReference>
<dbReference type="InterPro" id="IPR051913">
    <property type="entry name" value="GH2_Domain-Containing"/>
</dbReference>
<dbReference type="InterPro" id="IPR008979">
    <property type="entry name" value="Galactose-bd-like_sf"/>
</dbReference>
<dbReference type="Pfam" id="PF02836">
    <property type="entry name" value="Glyco_hydro_2_C"/>
    <property type="match status" value="1"/>
</dbReference>
<reference evidence="4 5" key="1">
    <citation type="submission" date="2024-02" db="EMBL/GenBank/DDBJ databases">
        <authorList>
            <person name="Chen Y."/>
            <person name="Shah S."/>
            <person name="Dougan E. K."/>
            <person name="Thang M."/>
            <person name="Chan C."/>
        </authorList>
    </citation>
    <scope>NUCLEOTIDE SEQUENCE [LARGE SCALE GENOMIC DNA]</scope>
</reference>
<proteinExistence type="predicted"/>
<evidence type="ECO:0000259" key="2">
    <source>
        <dbReference type="Pfam" id="PF02836"/>
    </source>
</evidence>
<evidence type="ECO:0000256" key="1">
    <source>
        <dbReference type="SAM" id="SignalP"/>
    </source>
</evidence>
<dbReference type="PANTHER" id="PTHR42732:SF1">
    <property type="entry name" value="BETA-MANNOSIDASE"/>
    <property type="match status" value="1"/>
</dbReference>
<dbReference type="PANTHER" id="PTHR42732">
    <property type="entry name" value="BETA-GALACTOSIDASE"/>
    <property type="match status" value="1"/>
</dbReference>
<organism evidence="4 5">
    <name type="scientific">Durusdinium trenchii</name>
    <dbReference type="NCBI Taxonomy" id="1381693"/>
    <lineage>
        <taxon>Eukaryota</taxon>
        <taxon>Sar</taxon>
        <taxon>Alveolata</taxon>
        <taxon>Dinophyceae</taxon>
        <taxon>Suessiales</taxon>
        <taxon>Symbiodiniaceae</taxon>
        <taxon>Durusdinium</taxon>
    </lineage>
</organism>
<evidence type="ECO:0000313" key="3">
    <source>
        <dbReference type="EMBL" id="CAK9003588.1"/>
    </source>
</evidence>
<dbReference type="Gene3D" id="3.20.20.80">
    <property type="entry name" value="Glycosidases"/>
    <property type="match status" value="1"/>
</dbReference>
<comment type="caution">
    <text evidence="4">The sequence shown here is derived from an EMBL/GenBank/DDBJ whole genome shotgun (WGS) entry which is preliminary data.</text>
</comment>
<dbReference type="EMBL" id="CAXAMM010004446">
    <property type="protein sequence ID" value="CAK9003588.1"/>
    <property type="molecule type" value="Genomic_DNA"/>
</dbReference>
<dbReference type="Proteomes" id="UP001642464">
    <property type="component" value="Unassembled WGS sequence"/>
</dbReference>
<gene>
    <name evidence="3" type="ORF">SCF082_LOCUS7807</name>
    <name evidence="4" type="ORF">SCF082_LOCUS9558</name>
</gene>
<dbReference type="SUPFAM" id="SSF49303">
    <property type="entry name" value="beta-Galactosidase/glucuronidase domain"/>
    <property type="match status" value="1"/>
</dbReference>
<keyword evidence="5" id="KW-1185">Reference proteome</keyword>
<dbReference type="InterPro" id="IPR036156">
    <property type="entry name" value="Beta-gal/glucu_dom_sf"/>
</dbReference>
<dbReference type="EMBL" id="CAXAMM010005557">
    <property type="protein sequence ID" value="CAK9007672.1"/>
    <property type="molecule type" value="Genomic_DNA"/>
</dbReference>
<protein>
    <submittedName>
        <fullName evidence="4">Beta-glucuronidase</fullName>
    </submittedName>
</protein>
<dbReference type="SUPFAM" id="SSF51445">
    <property type="entry name" value="(Trans)glycosidases"/>
    <property type="match status" value="1"/>
</dbReference>
<dbReference type="SUPFAM" id="SSF49785">
    <property type="entry name" value="Galactose-binding domain-like"/>
    <property type="match status" value="1"/>
</dbReference>